<gene>
    <name evidence="2" type="ORF">ECC02_010717</name>
</gene>
<organism evidence="2 3">
    <name type="scientific">Trypanosoma cruzi</name>
    <dbReference type="NCBI Taxonomy" id="5693"/>
    <lineage>
        <taxon>Eukaryota</taxon>
        <taxon>Discoba</taxon>
        <taxon>Euglenozoa</taxon>
        <taxon>Kinetoplastea</taxon>
        <taxon>Metakinetoplastina</taxon>
        <taxon>Trypanosomatida</taxon>
        <taxon>Trypanosomatidae</taxon>
        <taxon>Trypanosoma</taxon>
        <taxon>Schizotrypanum</taxon>
    </lineage>
</organism>
<dbReference type="VEuPathDB" id="TriTrypDB:ECC02_010717"/>
<reference evidence="2 3" key="1">
    <citation type="journal article" date="2019" name="Genome Biol. Evol.">
        <title>Nanopore Sequencing Significantly Improves Genome Assembly of the Protozoan Parasite Trypanosoma cruzi.</title>
        <authorList>
            <person name="Diaz-Viraque F."/>
            <person name="Pita S."/>
            <person name="Greif G."/>
            <person name="de Souza R.C.M."/>
            <person name="Iraola G."/>
            <person name="Robello C."/>
        </authorList>
    </citation>
    <scope>NUCLEOTIDE SEQUENCE [LARGE SCALE GENOMIC DNA]</scope>
    <source>
        <strain evidence="2 3">Berenice</strain>
    </source>
</reference>
<evidence type="ECO:0000313" key="2">
    <source>
        <dbReference type="EMBL" id="KAF5216523.1"/>
    </source>
</evidence>
<evidence type="ECO:0000256" key="1">
    <source>
        <dbReference type="SAM" id="MobiDB-lite"/>
    </source>
</evidence>
<evidence type="ECO:0000313" key="3">
    <source>
        <dbReference type="Proteomes" id="UP000583944"/>
    </source>
</evidence>
<dbReference type="EMBL" id="JABDHM010000197">
    <property type="protein sequence ID" value="KAF5216523.1"/>
    <property type="molecule type" value="Genomic_DNA"/>
</dbReference>
<protein>
    <submittedName>
        <fullName evidence="2">Uncharacterized protein</fullName>
    </submittedName>
</protein>
<dbReference type="AlphaFoldDB" id="A0A7J6XQM8"/>
<sequence>MEGCRGSPRTCWGRPVGTRGRRWSPRSWCQQRQALARQGVAHQEGHATGTPTAGLVDVGAANEPRRWALRCLHPCRGAMSGRCCASRTARAILKGEGPEGMSCQITTRPSSSVPEFLWNSPQRVISTERSLRNGRAVLSDSLQADRFNSPHRAWRGTFSRGRVVLVSVVLAATPCCRVPIRKQSPSTATRCGPHCWGQEKPQCLLLSSGILLDVLMRTSVHRFLQTTPYTCGASCAVGGTTLTTTGVLHAPSVRTTFSMKRQGCVRVTAKHPLENRNTGTITNSTRSAASHGLTWNN</sequence>
<name>A0A7J6XQM8_TRYCR</name>
<proteinExistence type="predicted"/>
<feature type="region of interest" description="Disordered" evidence="1">
    <location>
        <begin position="275"/>
        <end position="297"/>
    </location>
</feature>
<dbReference type="Proteomes" id="UP000583944">
    <property type="component" value="Unassembled WGS sequence"/>
</dbReference>
<accession>A0A7J6XQM8</accession>
<comment type="caution">
    <text evidence="2">The sequence shown here is derived from an EMBL/GenBank/DDBJ whole genome shotgun (WGS) entry which is preliminary data.</text>
</comment>